<name>A0A4P5ZCK0_PLAAG</name>
<dbReference type="AlphaFoldDB" id="A0A4P5ZCK0"/>
<accession>A0A4P5ZCK0</accession>
<evidence type="ECO:0000313" key="3">
    <source>
        <dbReference type="Proteomes" id="UP000299794"/>
    </source>
</evidence>
<proteinExistence type="predicted"/>
<reference evidence="3" key="1">
    <citation type="submission" date="2019-02" db="EMBL/GenBank/DDBJ databases">
        <title>Draft genome sequence of Planktothrix agardhii NIES-905.</title>
        <authorList>
            <person name="Yamaguchi H."/>
            <person name="Suzuki S."/>
            <person name="Kawachi M."/>
        </authorList>
    </citation>
    <scope>NUCLEOTIDE SEQUENCE [LARGE SCALE GENOMIC DNA]</scope>
    <source>
        <strain evidence="3">CCAP 1459/11A</strain>
    </source>
</reference>
<evidence type="ECO:0000256" key="1">
    <source>
        <dbReference type="SAM" id="MobiDB-lite"/>
    </source>
</evidence>
<evidence type="ECO:0000313" key="2">
    <source>
        <dbReference type="EMBL" id="GDZ93746.1"/>
    </source>
</evidence>
<feature type="region of interest" description="Disordered" evidence="1">
    <location>
        <begin position="1"/>
        <end position="26"/>
    </location>
</feature>
<gene>
    <name evidence="2" type="ORF">PA905_15860</name>
</gene>
<comment type="caution">
    <text evidence="2">The sequence shown here is derived from an EMBL/GenBank/DDBJ whole genome shotgun (WGS) entry which is preliminary data.</text>
</comment>
<organism evidence="2 3">
    <name type="scientific">Planktothrix agardhii CCAP 1459/11A</name>
    <dbReference type="NCBI Taxonomy" id="282420"/>
    <lineage>
        <taxon>Bacteria</taxon>
        <taxon>Bacillati</taxon>
        <taxon>Cyanobacteriota</taxon>
        <taxon>Cyanophyceae</taxon>
        <taxon>Oscillatoriophycideae</taxon>
        <taxon>Oscillatoriales</taxon>
        <taxon>Microcoleaceae</taxon>
        <taxon>Planktothrix</taxon>
    </lineage>
</organism>
<feature type="compositionally biased region" description="Basic and acidic residues" evidence="1">
    <location>
        <begin position="1"/>
        <end position="20"/>
    </location>
</feature>
<protein>
    <submittedName>
        <fullName evidence="2">Uncharacterized protein</fullName>
    </submittedName>
</protein>
<dbReference type="EMBL" id="BJCD01000037">
    <property type="protein sequence ID" value="GDZ93746.1"/>
    <property type="molecule type" value="Genomic_DNA"/>
</dbReference>
<sequence>MTDKPSKAEKRRQRQEEKAQAHRAKSVKFSSSVENLATKTVKIAPIPELALKVVKVQENPSRNKFVYLPNEEAFSKACHLTWCTTISDLEGEWSWQEQRCWTEEEWQTQILPNLSSLEKSTWSEILFEQKTPAKGGKSVPKHHSQELITLVKEAQNRWIEIGLEEYDTAFRFRFANTVRAWGVRLEGHFYLVWWERHHKIYQLPQP</sequence>
<dbReference type="RefSeq" id="WP_026787470.1">
    <property type="nucleotide sequence ID" value="NZ_BJCD01000037.1"/>
</dbReference>
<dbReference type="Proteomes" id="UP000299794">
    <property type="component" value="Unassembled WGS sequence"/>
</dbReference>